<dbReference type="Pfam" id="PF01381">
    <property type="entry name" value="HTH_3"/>
    <property type="match status" value="1"/>
</dbReference>
<dbReference type="Gene3D" id="1.10.260.40">
    <property type="entry name" value="lambda repressor-like DNA-binding domains"/>
    <property type="match status" value="1"/>
</dbReference>
<evidence type="ECO:0000313" key="3">
    <source>
        <dbReference type="EMBL" id="SNR90348.1"/>
    </source>
</evidence>
<evidence type="ECO:0000313" key="4">
    <source>
        <dbReference type="Proteomes" id="UP000198415"/>
    </source>
</evidence>
<dbReference type="CDD" id="cd00093">
    <property type="entry name" value="HTH_XRE"/>
    <property type="match status" value="1"/>
</dbReference>
<dbReference type="SUPFAM" id="SSF47413">
    <property type="entry name" value="lambda repressor-like DNA-binding domains"/>
    <property type="match status" value="1"/>
</dbReference>
<dbReference type="InterPro" id="IPR010982">
    <property type="entry name" value="Lambda_DNA-bd_dom_sf"/>
</dbReference>
<name>A0A239A5I5_9ACTN</name>
<dbReference type="PROSITE" id="PS50943">
    <property type="entry name" value="HTH_CROC1"/>
    <property type="match status" value="1"/>
</dbReference>
<reference evidence="3 4" key="1">
    <citation type="submission" date="2017-06" db="EMBL/GenBank/DDBJ databases">
        <authorList>
            <person name="Kim H.J."/>
            <person name="Triplett B.A."/>
        </authorList>
    </citation>
    <scope>NUCLEOTIDE SEQUENCE [LARGE SCALE GENOMIC DNA]</scope>
    <source>
        <strain evidence="3 4">DSM 43151</strain>
    </source>
</reference>
<dbReference type="PANTHER" id="PTHR46558:SF4">
    <property type="entry name" value="DNA-BIDING PHAGE PROTEIN"/>
    <property type="match status" value="1"/>
</dbReference>
<dbReference type="EMBL" id="FZNR01000007">
    <property type="protein sequence ID" value="SNR90348.1"/>
    <property type="molecule type" value="Genomic_DNA"/>
</dbReference>
<dbReference type="PANTHER" id="PTHR46558">
    <property type="entry name" value="TRACRIPTIONAL REGULATORY PROTEIN-RELATED-RELATED"/>
    <property type="match status" value="1"/>
</dbReference>
<dbReference type="InterPro" id="IPR001387">
    <property type="entry name" value="Cro/C1-type_HTH"/>
</dbReference>
<protein>
    <submittedName>
        <fullName evidence="3">DNA-binding transcriptional regulator, XRE-family HTH domain</fullName>
    </submittedName>
</protein>
<keyword evidence="4" id="KW-1185">Reference proteome</keyword>
<evidence type="ECO:0000259" key="2">
    <source>
        <dbReference type="PROSITE" id="PS50943"/>
    </source>
</evidence>
<keyword evidence="1 3" id="KW-0238">DNA-binding</keyword>
<accession>A0A239A5I5</accession>
<gene>
    <name evidence="3" type="ORF">SAMN06264365_10753</name>
</gene>
<dbReference type="AlphaFoldDB" id="A0A239A5I5"/>
<proteinExistence type="predicted"/>
<evidence type="ECO:0000256" key="1">
    <source>
        <dbReference type="ARBA" id="ARBA00023125"/>
    </source>
</evidence>
<dbReference type="Proteomes" id="UP000198415">
    <property type="component" value="Unassembled WGS sequence"/>
</dbReference>
<dbReference type="GO" id="GO:0003677">
    <property type="term" value="F:DNA binding"/>
    <property type="evidence" value="ECO:0007669"/>
    <property type="project" value="UniProtKB-KW"/>
</dbReference>
<feature type="domain" description="HTH cro/C1-type" evidence="2">
    <location>
        <begin position="45"/>
        <end position="100"/>
    </location>
</feature>
<organism evidence="3 4">
    <name type="scientific">Actinoplanes regularis</name>
    <dbReference type="NCBI Taxonomy" id="52697"/>
    <lineage>
        <taxon>Bacteria</taxon>
        <taxon>Bacillati</taxon>
        <taxon>Actinomycetota</taxon>
        <taxon>Actinomycetes</taxon>
        <taxon>Micromonosporales</taxon>
        <taxon>Micromonosporaceae</taxon>
        <taxon>Actinoplanes</taxon>
    </lineage>
</organism>
<dbReference type="SMART" id="SM00530">
    <property type="entry name" value="HTH_XRE"/>
    <property type="match status" value="1"/>
</dbReference>
<sequence length="108" mass="12118">MSNFLYIGVGHDFRGEAHPDLCPARRRRTGGPVTVVKPTRVTNSIRALRFAHGEMTQAELADRIGVTRQTVIAIEQGRYSPSLEMAFQIARVFEVPLDDVFGYPDTDR</sequence>
<dbReference type="RefSeq" id="WP_373871919.1">
    <property type="nucleotide sequence ID" value="NZ_BOMU01000047.1"/>
</dbReference>